<dbReference type="KEGG" id="mmaa:FR932_06170"/>
<feature type="signal peptide" evidence="1">
    <location>
        <begin position="1"/>
        <end position="22"/>
    </location>
</feature>
<sequence length="454" mass="49690">MKKSLISLLVGISVGSSFAASAAEEERWFEVEVILFDRNIDPAKVIEHWDPSLYPTYSKENKDPMALFINDSNLINKNSHEANNANSLNKAITTGLQPTLIDDSETLPVFGDDSSNSTFATPDIASDIISSTHVVIDGANLTNEAQDPALQIVPANELQLTEQFTALNDHANYNVVLHSAWRMQPKDRTQAVPIRLFAGQNYQQQYKQNGDAILINTSPVVTAEIAADNNSADASQIIDLDNATSISDVIALTEADTETTAALDSTKTALTVAGIAESATPVWKIDGELTIYLEHYLYAKTNLFVRKEGNKVITAEQITEQQALESDAAVNAENIDLLERLGIHLEPKKGDHHEAIISADATLKTANDFAIDDVAENAEAIDGSLTNDITTTDVAIGQAPQDKVVPFLYSYPMQQLRVIRSGEIHYLDHPMFGMLIQIRKYEPPMPKDAIDTAE</sequence>
<name>A0A5J6WH92_MORMI</name>
<evidence type="ECO:0000313" key="2">
    <source>
        <dbReference type="EMBL" id="QFI37446.1"/>
    </source>
</evidence>
<gene>
    <name evidence="2" type="ORF">FR932_06170</name>
</gene>
<reference evidence="2 3" key="1">
    <citation type="submission" date="2019-09" db="EMBL/GenBank/DDBJ databases">
        <title>Hybrid Assembly of the complete Genome of the Deep-Sea Bacterium Moritella marina from long Nanopore and Illumina reads.</title>
        <authorList>
            <person name="Magin S."/>
            <person name="Georgoulis A."/>
            <person name="Papadimitriou K."/>
            <person name="Iliakis G."/>
            <person name="Vorgias C.E."/>
        </authorList>
    </citation>
    <scope>NUCLEOTIDE SEQUENCE [LARGE SCALE GENOMIC DNA]</scope>
    <source>
        <strain evidence="2 3">MP-1</strain>
    </source>
</reference>
<evidence type="ECO:0008006" key="4">
    <source>
        <dbReference type="Google" id="ProtNLM"/>
    </source>
</evidence>
<dbReference type="AlphaFoldDB" id="A0A5J6WH92"/>
<evidence type="ECO:0000313" key="3">
    <source>
        <dbReference type="Proteomes" id="UP000327424"/>
    </source>
</evidence>
<dbReference type="Pfam" id="PF10972">
    <property type="entry name" value="CsiV"/>
    <property type="match status" value="1"/>
</dbReference>
<accession>A0A5J6WH92</accession>
<feature type="chain" id="PRO_5023829678" description="Peptidoglycan-binding protein" evidence="1">
    <location>
        <begin position="23"/>
        <end position="454"/>
    </location>
</feature>
<keyword evidence="1" id="KW-0732">Signal</keyword>
<keyword evidence="3" id="KW-1185">Reference proteome</keyword>
<protein>
    <recommendedName>
        <fullName evidence="4">Peptidoglycan-binding protein</fullName>
    </recommendedName>
</protein>
<proteinExistence type="predicted"/>
<organism evidence="2 3">
    <name type="scientific">Moritella marina ATCC 15381</name>
    <dbReference type="NCBI Taxonomy" id="1202962"/>
    <lineage>
        <taxon>Bacteria</taxon>
        <taxon>Pseudomonadati</taxon>
        <taxon>Pseudomonadota</taxon>
        <taxon>Gammaproteobacteria</taxon>
        <taxon>Alteromonadales</taxon>
        <taxon>Moritellaceae</taxon>
        <taxon>Moritella</taxon>
    </lineage>
</organism>
<dbReference type="RefSeq" id="WP_019439716.1">
    <property type="nucleotide sequence ID" value="NZ_ALOE01000004.1"/>
</dbReference>
<evidence type="ECO:0000256" key="1">
    <source>
        <dbReference type="SAM" id="SignalP"/>
    </source>
</evidence>
<dbReference type="OrthoDB" id="5566524at2"/>
<dbReference type="InterPro" id="IPR021241">
    <property type="entry name" value="CsiV"/>
</dbReference>
<dbReference type="Proteomes" id="UP000327424">
    <property type="component" value="Chromosome"/>
</dbReference>
<dbReference type="EMBL" id="CP044399">
    <property type="protein sequence ID" value="QFI37446.1"/>
    <property type="molecule type" value="Genomic_DNA"/>
</dbReference>